<comment type="caution">
    <text evidence="1">The sequence shown here is derived from an EMBL/GenBank/DDBJ whole genome shotgun (WGS) entry which is preliminary data.</text>
</comment>
<dbReference type="Pfam" id="PF20242">
    <property type="entry name" value="Emfourin"/>
    <property type="match status" value="1"/>
</dbReference>
<dbReference type="AlphaFoldDB" id="A0A7W9UW13"/>
<evidence type="ECO:0000313" key="1">
    <source>
        <dbReference type="EMBL" id="MBB5933047.1"/>
    </source>
</evidence>
<reference evidence="1 2" key="1">
    <citation type="submission" date="2020-08" db="EMBL/GenBank/DDBJ databases">
        <title>Genomic Encyclopedia of Type Strains, Phase III (KMG-III): the genomes of soil and plant-associated and newly described type strains.</title>
        <authorList>
            <person name="Whitman W."/>
        </authorList>
    </citation>
    <scope>NUCLEOTIDE SEQUENCE [LARGE SCALE GENOMIC DNA]</scope>
    <source>
        <strain evidence="1 2">CECT 8305</strain>
    </source>
</reference>
<evidence type="ECO:0000313" key="2">
    <source>
        <dbReference type="Proteomes" id="UP000588098"/>
    </source>
</evidence>
<organism evidence="1 2">
    <name type="scientific">Streptomyces zagrosensis</name>
    <dbReference type="NCBI Taxonomy" id="1042984"/>
    <lineage>
        <taxon>Bacteria</taxon>
        <taxon>Bacillati</taxon>
        <taxon>Actinomycetota</taxon>
        <taxon>Actinomycetes</taxon>
        <taxon>Kitasatosporales</taxon>
        <taxon>Streptomycetaceae</taxon>
        <taxon>Streptomyces</taxon>
    </lineage>
</organism>
<dbReference type="EMBL" id="JACHJL010000001">
    <property type="protein sequence ID" value="MBB5933047.1"/>
    <property type="molecule type" value="Genomic_DNA"/>
</dbReference>
<name>A0A7W9UW13_9ACTN</name>
<dbReference type="Proteomes" id="UP000588098">
    <property type="component" value="Unassembled WGS sequence"/>
</dbReference>
<dbReference type="RefSeq" id="WP_184568446.1">
    <property type="nucleotide sequence ID" value="NZ_JACHJL010000001.1"/>
</dbReference>
<proteinExistence type="predicted"/>
<gene>
    <name evidence="1" type="ORF">FHS42_000065</name>
</gene>
<evidence type="ECO:0008006" key="3">
    <source>
        <dbReference type="Google" id="ProtNLM"/>
    </source>
</evidence>
<dbReference type="InterPro" id="IPR049457">
    <property type="entry name" value="Emfourin"/>
</dbReference>
<keyword evidence="2" id="KW-1185">Reference proteome</keyword>
<sequence>MRITVTRTGGFAGIPRRAELDTAGRPDASHLELLARTTLAEGAPTRPMGVPDGFQYGIDVDGSTVYCADPRLSDVQRELITTVLKEGA</sequence>
<accession>A0A7W9UW13</accession>
<protein>
    <recommendedName>
        <fullName evidence="3">Metalloprotease</fullName>
    </recommendedName>
</protein>